<accession>A0A388L4C2</accession>
<dbReference type="GO" id="GO:0005851">
    <property type="term" value="C:eukaryotic translation initiation factor 2B complex"/>
    <property type="evidence" value="ECO:0007669"/>
    <property type="project" value="TreeGrafter"/>
</dbReference>
<protein>
    <recommendedName>
        <fullName evidence="6">Translation initiation factor eIF2B subunit epsilon</fullName>
    </recommendedName>
    <alternativeName>
        <fullName evidence="7">eIF2B GDP-GTP exchange factor subunit epsilon</fullName>
    </alternativeName>
</protein>
<evidence type="ECO:0000256" key="5">
    <source>
        <dbReference type="ARBA" id="ARBA00022917"/>
    </source>
</evidence>
<dbReference type="InterPro" id="IPR011004">
    <property type="entry name" value="Trimer_LpxA-like_sf"/>
</dbReference>
<dbReference type="Gene3D" id="2.160.10.10">
    <property type="entry name" value="Hexapeptide repeat proteins"/>
    <property type="match status" value="1"/>
</dbReference>
<feature type="compositionally biased region" description="Gly residues" evidence="9">
    <location>
        <begin position="561"/>
        <end position="570"/>
    </location>
</feature>
<evidence type="ECO:0000256" key="6">
    <source>
        <dbReference type="ARBA" id="ARBA00044144"/>
    </source>
</evidence>
<dbReference type="Pfam" id="PF25084">
    <property type="entry name" value="LbH_EIF2B"/>
    <property type="match status" value="1"/>
</dbReference>
<dbReference type="InterPro" id="IPR016024">
    <property type="entry name" value="ARM-type_fold"/>
</dbReference>
<dbReference type="GO" id="GO:0031369">
    <property type="term" value="F:translation initiation factor binding"/>
    <property type="evidence" value="ECO:0007669"/>
    <property type="project" value="InterPro"/>
</dbReference>
<dbReference type="OrthoDB" id="424572at2759"/>
<keyword evidence="5" id="KW-0648">Protein biosynthesis</keyword>
<dbReference type="Gramene" id="GBG77156">
    <property type="protein sequence ID" value="GBG77156"/>
    <property type="gene ID" value="CBR_g23483"/>
</dbReference>
<sequence length="893" mass="98003">MATPKVRKSTAVADDTDVTVPLQAVVVVDSFDPNFRPVSLEKPSALFPLVNIPLINYTLEWLQSAGVEDVFVLICCSQSKQVLSHLESLTARRTDRSDFNASSSYKLLQRGRINACAGRGGGGGGENNFKVTPVVAQNCTTMGDALRFIDGKGVIRGDFILVRGHTIGNFSLADALEEHRCRRKKAKQAVMTMLFRRCKSLETTRQTRFGGNELLVVIDSTSKQLLVYDDGSKWPAVAGRLPKLSPGQMGRNHVRQAGSESSAAAGRAARCTRLDSGDLKRRTAVQLRMDLVDCFIDICAPEVLSLFTDNFDYQTLRKDFVKGLLSDDITGNEIHIHELPEDSYGARVDTWRAYDAVSKDVIRGWAHPFRPPPPPPPLDTRHGPIVCSSAGDTWAASPPDDDQGRRRHRHVSVAASAVVGANVVLGDGCSIGEGTVIWNSVLGPECRIGCNVKISGSYLWHGATVGDNVEVAQAVLCDHVVVMNNVRIQPGAVISSNVAIGAGHTVSRYSRISLKPPREKKGEKEGDGEEGEEEEDEDEDDEQFSCLTSRGTPPGTPIAAGSGGGGGGGVARPEAIEHAACRGSDDEGGKREHVDERAWRGEEVGQGGKGFLWRWPKQDADDEWRLSIGAIPEEKKREMATLVRSEADVERLEDDSWFSSAKKPITGAIDSQQQRARSNKKLDGANAEEEGDEDEEREEEEEEEEEDDEDGGREFEREVIETVKRIVSEGVKIEDANLEIMALKLAYNKEFADCAGGVLKAMLEAALSNKPYSKPAELFVSLKKMVQKLSPLMKKFLKDADDEVEMLLALEEVCMDGPPGTTRGGLRSFGPIFVNVLELLYNTGLVREESILTWEEEKKGAVESDRVFVKQCETFLKWLREADEEEDEEEGDD</sequence>
<organism evidence="11 12">
    <name type="scientific">Chara braunii</name>
    <name type="common">Braun's stonewort</name>
    <dbReference type="NCBI Taxonomy" id="69332"/>
    <lineage>
        <taxon>Eukaryota</taxon>
        <taxon>Viridiplantae</taxon>
        <taxon>Streptophyta</taxon>
        <taxon>Charophyceae</taxon>
        <taxon>Charales</taxon>
        <taxon>Characeae</taxon>
        <taxon>Chara</taxon>
    </lineage>
</organism>
<dbReference type="Pfam" id="PF02020">
    <property type="entry name" value="W2"/>
    <property type="match status" value="1"/>
</dbReference>
<dbReference type="SUPFAM" id="SSF53448">
    <property type="entry name" value="Nucleotide-diphospho-sugar transferases"/>
    <property type="match status" value="1"/>
</dbReference>
<feature type="compositionally biased region" description="Low complexity" evidence="9">
    <location>
        <begin position="551"/>
        <end position="560"/>
    </location>
</feature>
<dbReference type="SUPFAM" id="SSF48371">
    <property type="entry name" value="ARM repeat"/>
    <property type="match status" value="1"/>
</dbReference>
<evidence type="ECO:0000256" key="3">
    <source>
        <dbReference type="ARBA" id="ARBA00022490"/>
    </source>
</evidence>
<evidence type="ECO:0000256" key="7">
    <source>
        <dbReference type="ARBA" id="ARBA00044345"/>
    </source>
</evidence>
<dbReference type="Proteomes" id="UP000265515">
    <property type="component" value="Unassembled WGS sequence"/>
</dbReference>
<feature type="compositionally biased region" description="Basic and acidic residues" evidence="9">
    <location>
        <begin position="516"/>
        <end position="525"/>
    </location>
</feature>
<dbReference type="EMBL" id="BFEA01000261">
    <property type="protein sequence ID" value="GBG77156.1"/>
    <property type="molecule type" value="Genomic_DNA"/>
</dbReference>
<dbReference type="InterPro" id="IPR044123">
    <property type="entry name" value="W2_eIF2B_epsilon"/>
</dbReference>
<evidence type="ECO:0000313" key="12">
    <source>
        <dbReference type="Proteomes" id="UP000265515"/>
    </source>
</evidence>
<gene>
    <name evidence="11" type="ORF">CBR_g23483</name>
</gene>
<comment type="similarity">
    <text evidence="2">Belongs to the eIF-2B gamma/epsilon subunits family.</text>
</comment>
<dbReference type="InterPro" id="IPR029044">
    <property type="entry name" value="Nucleotide-diphossugar_trans"/>
</dbReference>
<dbReference type="STRING" id="69332.A0A388L4C2"/>
<feature type="region of interest" description="Disordered" evidence="9">
    <location>
        <begin position="511"/>
        <end position="572"/>
    </location>
</feature>
<dbReference type="InterPro" id="IPR056764">
    <property type="entry name" value="LbH_EIF2B3/5"/>
</dbReference>
<comment type="subunit">
    <text evidence="8">Component of the translation initiation factor 2B (eIF2B) complex which is a heterodecamer of two sets of five different subunits: alpha, beta, gamma, delta and epsilon. Subunits alpha, beta and delta comprise a regulatory subcomplex and subunits epsilon and gamma comprise a catalytic subcomplex. Within the complex, the hexameric regulatory complex resides at the center, with the two heterodimeric catalytic subcomplexes bound on opposite sides.</text>
</comment>
<feature type="domain" description="W2" evidence="10">
    <location>
        <begin position="709"/>
        <end position="889"/>
    </location>
</feature>
<evidence type="ECO:0000256" key="4">
    <source>
        <dbReference type="ARBA" id="ARBA00022540"/>
    </source>
</evidence>
<dbReference type="CDD" id="cd11558">
    <property type="entry name" value="W2_eIF2B_epsilon"/>
    <property type="match status" value="1"/>
</dbReference>
<dbReference type="SUPFAM" id="SSF51161">
    <property type="entry name" value="Trimeric LpxA-like enzymes"/>
    <property type="match status" value="1"/>
</dbReference>
<dbReference type="GO" id="GO:0005085">
    <property type="term" value="F:guanyl-nucleotide exchange factor activity"/>
    <property type="evidence" value="ECO:0007669"/>
    <property type="project" value="InterPro"/>
</dbReference>
<dbReference type="PANTHER" id="PTHR45887:SF1">
    <property type="entry name" value="TRANSLATION INITIATION FACTOR EIF-2B SUBUNIT EPSILON"/>
    <property type="match status" value="1"/>
</dbReference>
<proteinExistence type="inferred from homology"/>
<evidence type="ECO:0000256" key="2">
    <source>
        <dbReference type="ARBA" id="ARBA00007878"/>
    </source>
</evidence>
<feature type="compositionally biased region" description="Basic and acidic residues" evidence="9">
    <location>
        <begin position="637"/>
        <end position="650"/>
    </location>
</feature>
<feature type="region of interest" description="Disordered" evidence="9">
    <location>
        <begin position="637"/>
        <end position="715"/>
    </location>
</feature>
<feature type="compositionally biased region" description="Acidic residues" evidence="9">
    <location>
        <begin position="526"/>
        <end position="543"/>
    </location>
</feature>
<evidence type="ECO:0000256" key="1">
    <source>
        <dbReference type="ARBA" id="ARBA00004514"/>
    </source>
</evidence>
<dbReference type="AlphaFoldDB" id="A0A388L4C2"/>
<name>A0A388L4C2_CHABU</name>
<evidence type="ECO:0000256" key="9">
    <source>
        <dbReference type="SAM" id="MobiDB-lite"/>
    </source>
</evidence>
<dbReference type="PANTHER" id="PTHR45887">
    <property type="entry name" value="TRANSLATION INITIATION FACTOR EIF-2B SUBUNIT EPSILON"/>
    <property type="match status" value="1"/>
</dbReference>
<dbReference type="OMA" id="LAQSCKI"/>
<evidence type="ECO:0000259" key="10">
    <source>
        <dbReference type="PROSITE" id="PS51363"/>
    </source>
</evidence>
<dbReference type="Gene3D" id="1.25.40.180">
    <property type="match status" value="1"/>
</dbReference>
<keyword evidence="12" id="KW-1185">Reference proteome</keyword>
<evidence type="ECO:0000313" key="11">
    <source>
        <dbReference type="EMBL" id="GBG77156.1"/>
    </source>
</evidence>
<dbReference type="PROSITE" id="PS51363">
    <property type="entry name" value="W2"/>
    <property type="match status" value="1"/>
</dbReference>
<feature type="compositionally biased region" description="Acidic residues" evidence="9">
    <location>
        <begin position="686"/>
        <end position="711"/>
    </location>
</feature>
<evidence type="ECO:0000256" key="8">
    <source>
        <dbReference type="ARBA" id="ARBA00046432"/>
    </source>
</evidence>
<keyword evidence="3" id="KW-0963">Cytoplasm</keyword>
<dbReference type="InterPro" id="IPR051956">
    <property type="entry name" value="eIF2B_epsilon"/>
</dbReference>
<dbReference type="GO" id="GO:0003743">
    <property type="term" value="F:translation initiation factor activity"/>
    <property type="evidence" value="ECO:0007669"/>
    <property type="project" value="TreeGrafter"/>
</dbReference>
<reference evidence="11 12" key="1">
    <citation type="journal article" date="2018" name="Cell">
        <title>The Chara Genome: Secondary Complexity and Implications for Plant Terrestrialization.</title>
        <authorList>
            <person name="Nishiyama T."/>
            <person name="Sakayama H."/>
            <person name="Vries J.D."/>
            <person name="Buschmann H."/>
            <person name="Saint-Marcoux D."/>
            <person name="Ullrich K.K."/>
            <person name="Haas F.B."/>
            <person name="Vanderstraeten L."/>
            <person name="Becker D."/>
            <person name="Lang D."/>
            <person name="Vosolsobe S."/>
            <person name="Rombauts S."/>
            <person name="Wilhelmsson P.K.I."/>
            <person name="Janitza P."/>
            <person name="Kern R."/>
            <person name="Heyl A."/>
            <person name="Rumpler F."/>
            <person name="Villalobos L.I.A.C."/>
            <person name="Clay J.M."/>
            <person name="Skokan R."/>
            <person name="Toyoda A."/>
            <person name="Suzuki Y."/>
            <person name="Kagoshima H."/>
            <person name="Schijlen E."/>
            <person name="Tajeshwar N."/>
            <person name="Catarino B."/>
            <person name="Hetherington A.J."/>
            <person name="Saltykova A."/>
            <person name="Bonnot C."/>
            <person name="Breuninger H."/>
            <person name="Symeonidi A."/>
            <person name="Radhakrishnan G.V."/>
            <person name="Van Nieuwerburgh F."/>
            <person name="Deforce D."/>
            <person name="Chang C."/>
            <person name="Karol K.G."/>
            <person name="Hedrich R."/>
            <person name="Ulvskov P."/>
            <person name="Glockner G."/>
            <person name="Delwiche C.F."/>
            <person name="Petrasek J."/>
            <person name="Van de Peer Y."/>
            <person name="Friml J."/>
            <person name="Beilby M."/>
            <person name="Dolan L."/>
            <person name="Kohara Y."/>
            <person name="Sugano S."/>
            <person name="Fujiyama A."/>
            <person name="Delaux P.-M."/>
            <person name="Quint M."/>
            <person name="TheiBen G."/>
            <person name="Hagemann M."/>
            <person name="Harholt J."/>
            <person name="Dunand C."/>
            <person name="Zachgo S."/>
            <person name="Langdale J."/>
            <person name="Maumus F."/>
            <person name="Straeten D.V.D."/>
            <person name="Gould S.B."/>
            <person name="Rensing S.A."/>
        </authorList>
    </citation>
    <scope>NUCLEOTIDE SEQUENCE [LARGE SCALE GENOMIC DNA]</scope>
    <source>
        <strain evidence="11 12">S276</strain>
    </source>
</reference>
<dbReference type="Gene3D" id="3.90.550.10">
    <property type="entry name" value="Spore Coat Polysaccharide Biosynthesis Protein SpsA, Chain A"/>
    <property type="match status" value="1"/>
</dbReference>
<comment type="subcellular location">
    <subcellularLocation>
        <location evidence="1">Cytoplasm</location>
        <location evidence="1">Cytosol</location>
    </subcellularLocation>
</comment>
<dbReference type="SMART" id="SM00515">
    <property type="entry name" value="eIF5C"/>
    <property type="match status" value="1"/>
</dbReference>
<keyword evidence="4" id="KW-0396">Initiation factor</keyword>
<comment type="caution">
    <text evidence="11">The sequence shown here is derived from an EMBL/GenBank/DDBJ whole genome shotgun (WGS) entry which is preliminary data.</text>
</comment>
<dbReference type="InterPro" id="IPR003307">
    <property type="entry name" value="W2_domain"/>
</dbReference>